<dbReference type="Gene3D" id="1.10.3720.10">
    <property type="entry name" value="MetI-like"/>
    <property type="match status" value="1"/>
</dbReference>
<feature type="transmembrane region" description="Helical" evidence="7">
    <location>
        <begin position="197"/>
        <end position="222"/>
    </location>
</feature>
<dbReference type="InterPro" id="IPR000515">
    <property type="entry name" value="MetI-like"/>
</dbReference>
<proteinExistence type="inferred from homology"/>
<keyword evidence="3" id="KW-1003">Cell membrane</keyword>
<accession>A0A1V4SM82</accession>
<sequence length="303" mass="33940">MKKIIKLLKLLKLPVMDGFQILITIQLVIFSVFMLLPIVYIFNHALKPYSELFIYPPNIFVRNPNSQNFNELFLVAASSAIPITRYLFNSVFISVGSVVGITFVSILCAYPISKHKFPGHKIVFSIIILTLMFAPEAVQIPRYLVVSKLGIMNTYFGHFLPLLAMPVSVFLMKQFIDQIPDELIQAAYLDGAKEFSVFLYIIVPNCMPAVATVAILAFQASWSNIETSTLFMQDDEMKNFAYFLSTLTNNLTNNVARQGAAAAAALIMFIPNLFIFLFFQGKMITTMAHSGIKGSEKSGKKSE</sequence>
<keyword evidence="4 7" id="KW-0812">Transmembrane</keyword>
<keyword evidence="10" id="KW-1185">Reference proteome</keyword>
<keyword evidence="5 7" id="KW-1133">Transmembrane helix</keyword>
<dbReference type="InterPro" id="IPR035906">
    <property type="entry name" value="MetI-like_sf"/>
</dbReference>
<keyword evidence="6 7" id="KW-0472">Membrane</keyword>
<evidence type="ECO:0000256" key="2">
    <source>
        <dbReference type="ARBA" id="ARBA00022448"/>
    </source>
</evidence>
<dbReference type="GO" id="GO:0005886">
    <property type="term" value="C:plasma membrane"/>
    <property type="evidence" value="ECO:0007669"/>
    <property type="project" value="UniProtKB-SubCell"/>
</dbReference>
<feature type="transmembrane region" description="Helical" evidence="7">
    <location>
        <begin position="259"/>
        <end position="279"/>
    </location>
</feature>
<keyword evidence="2 7" id="KW-0813">Transport</keyword>
<dbReference type="EMBL" id="MZGX01000006">
    <property type="protein sequence ID" value="OPX44970.1"/>
    <property type="molecule type" value="Genomic_DNA"/>
</dbReference>
<evidence type="ECO:0000259" key="8">
    <source>
        <dbReference type="PROSITE" id="PS50928"/>
    </source>
</evidence>
<dbReference type="PANTHER" id="PTHR43744">
    <property type="entry name" value="ABC TRANSPORTER PERMEASE PROTEIN MG189-RELATED-RELATED"/>
    <property type="match status" value="1"/>
</dbReference>
<evidence type="ECO:0000256" key="5">
    <source>
        <dbReference type="ARBA" id="ARBA00022989"/>
    </source>
</evidence>
<dbReference type="Pfam" id="PF00528">
    <property type="entry name" value="BPD_transp_1"/>
    <property type="match status" value="1"/>
</dbReference>
<reference evidence="9 10" key="1">
    <citation type="submission" date="2017-03" db="EMBL/GenBank/DDBJ databases">
        <title>Genome sequence of Clostridium hungatei DSM 14427.</title>
        <authorList>
            <person name="Poehlein A."/>
            <person name="Daniel R."/>
        </authorList>
    </citation>
    <scope>NUCLEOTIDE SEQUENCE [LARGE SCALE GENOMIC DNA]</scope>
    <source>
        <strain evidence="9 10">DSM 14427</strain>
    </source>
</reference>
<comment type="subcellular location">
    <subcellularLocation>
        <location evidence="1 7">Cell membrane</location>
        <topology evidence="1 7">Multi-pass membrane protein</topology>
    </subcellularLocation>
</comment>
<dbReference type="SUPFAM" id="SSF161098">
    <property type="entry name" value="MetI-like"/>
    <property type="match status" value="1"/>
</dbReference>
<dbReference type="AlphaFoldDB" id="A0A1V4SM82"/>
<dbReference type="PANTHER" id="PTHR43744:SF1">
    <property type="entry name" value="BINDING-PROTEIN-DEPENDENT TRANSPORT SYSTEMS INNER MEMBRANE COMPONENT"/>
    <property type="match status" value="1"/>
</dbReference>
<evidence type="ECO:0000256" key="6">
    <source>
        <dbReference type="ARBA" id="ARBA00023136"/>
    </source>
</evidence>
<dbReference type="STRING" id="48256.CLHUN_12020"/>
<dbReference type="RefSeq" id="WP_080063655.1">
    <property type="nucleotide sequence ID" value="NZ_MZGX01000006.1"/>
</dbReference>
<feature type="transmembrane region" description="Helical" evidence="7">
    <location>
        <begin position="21"/>
        <end position="42"/>
    </location>
</feature>
<evidence type="ECO:0000313" key="10">
    <source>
        <dbReference type="Proteomes" id="UP000191554"/>
    </source>
</evidence>
<feature type="transmembrane region" description="Helical" evidence="7">
    <location>
        <begin position="156"/>
        <end position="176"/>
    </location>
</feature>
<evidence type="ECO:0000256" key="4">
    <source>
        <dbReference type="ARBA" id="ARBA00022692"/>
    </source>
</evidence>
<evidence type="ECO:0000256" key="7">
    <source>
        <dbReference type="RuleBase" id="RU363032"/>
    </source>
</evidence>
<comment type="similarity">
    <text evidence="7">Belongs to the binding-protein-dependent transport system permease family.</text>
</comment>
<gene>
    <name evidence="9" type="primary">araQ_4</name>
    <name evidence="9" type="ORF">CLHUN_12020</name>
</gene>
<evidence type="ECO:0000313" key="9">
    <source>
        <dbReference type="EMBL" id="OPX44970.1"/>
    </source>
</evidence>
<evidence type="ECO:0000256" key="1">
    <source>
        <dbReference type="ARBA" id="ARBA00004651"/>
    </source>
</evidence>
<evidence type="ECO:0000256" key="3">
    <source>
        <dbReference type="ARBA" id="ARBA00022475"/>
    </source>
</evidence>
<organism evidence="9 10">
    <name type="scientific">Ruminiclostridium hungatei</name>
    <name type="common">Clostridium hungatei</name>
    <dbReference type="NCBI Taxonomy" id="48256"/>
    <lineage>
        <taxon>Bacteria</taxon>
        <taxon>Bacillati</taxon>
        <taxon>Bacillota</taxon>
        <taxon>Clostridia</taxon>
        <taxon>Eubacteriales</taxon>
        <taxon>Oscillospiraceae</taxon>
        <taxon>Ruminiclostridium</taxon>
    </lineage>
</organism>
<comment type="caution">
    <text evidence="9">The sequence shown here is derived from an EMBL/GenBank/DDBJ whole genome shotgun (WGS) entry which is preliminary data.</text>
</comment>
<dbReference type="PROSITE" id="PS50928">
    <property type="entry name" value="ABC_TM1"/>
    <property type="match status" value="1"/>
</dbReference>
<dbReference type="CDD" id="cd06261">
    <property type="entry name" value="TM_PBP2"/>
    <property type="match status" value="1"/>
</dbReference>
<name>A0A1V4SM82_RUMHU</name>
<protein>
    <submittedName>
        <fullName evidence="9">L-arabinose transport system permease protein AraQ</fullName>
    </submittedName>
</protein>
<dbReference type="OrthoDB" id="9787837at2"/>
<feature type="transmembrane region" description="Helical" evidence="7">
    <location>
        <begin position="86"/>
        <end position="110"/>
    </location>
</feature>
<feature type="transmembrane region" description="Helical" evidence="7">
    <location>
        <begin position="122"/>
        <end position="144"/>
    </location>
</feature>
<dbReference type="GO" id="GO:0055085">
    <property type="term" value="P:transmembrane transport"/>
    <property type="evidence" value="ECO:0007669"/>
    <property type="project" value="InterPro"/>
</dbReference>
<feature type="domain" description="ABC transmembrane type-1" evidence="8">
    <location>
        <begin position="87"/>
        <end position="279"/>
    </location>
</feature>
<dbReference type="Proteomes" id="UP000191554">
    <property type="component" value="Unassembled WGS sequence"/>
</dbReference>